<dbReference type="PANTHER" id="PTHR48222">
    <property type="entry name" value="PROTEINASE INHIBITOR, PROPEPTIDE"/>
    <property type="match status" value="1"/>
</dbReference>
<dbReference type="RefSeq" id="XP_008783409.1">
    <property type="nucleotide sequence ID" value="XM_008785187.3"/>
</dbReference>
<feature type="signal peptide" evidence="1">
    <location>
        <begin position="1"/>
        <end position="30"/>
    </location>
</feature>
<reference evidence="3" key="1">
    <citation type="journal article" date="2019" name="Nat. Commun.">
        <title>Genome-wide association mapping of date palm fruit traits.</title>
        <authorList>
            <person name="Hazzouri K.M."/>
            <person name="Gros-Balthazard M."/>
            <person name="Flowers J.M."/>
            <person name="Copetti D."/>
            <person name="Lemansour A."/>
            <person name="Lebrun M."/>
            <person name="Masmoudi K."/>
            <person name="Ferrand S."/>
            <person name="Dhar M.I."/>
            <person name="Fresquez Z.A."/>
            <person name="Rosas U."/>
            <person name="Zhang J."/>
            <person name="Talag J."/>
            <person name="Lee S."/>
            <person name="Kudrna D."/>
            <person name="Powell R.F."/>
            <person name="Leitch I.J."/>
            <person name="Krueger R.R."/>
            <person name="Wing R.A."/>
            <person name="Amiri K.M.A."/>
            <person name="Purugganan M.D."/>
        </authorList>
    </citation>
    <scope>NUCLEOTIDE SEQUENCE [LARGE SCALE GENOMIC DNA]</scope>
    <source>
        <strain evidence="3">cv. Khalas</strain>
    </source>
</reference>
<dbReference type="Gene3D" id="3.30.70.80">
    <property type="entry name" value="Peptidase S8 propeptide/proteinase inhibitor I9"/>
    <property type="match status" value="1"/>
</dbReference>
<dbReference type="OrthoDB" id="687377at2759"/>
<feature type="chain" id="PRO_5034544177" evidence="1">
    <location>
        <begin position="31"/>
        <end position="146"/>
    </location>
</feature>
<evidence type="ECO:0000256" key="1">
    <source>
        <dbReference type="SAM" id="SignalP"/>
    </source>
</evidence>
<evidence type="ECO:0000259" key="2">
    <source>
        <dbReference type="Pfam" id="PF05922"/>
    </source>
</evidence>
<proteinExistence type="predicted"/>
<dbReference type="GeneID" id="103702669"/>
<evidence type="ECO:0000313" key="4">
    <source>
        <dbReference type="RefSeq" id="XP_008783409.1"/>
    </source>
</evidence>
<reference evidence="4" key="2">
    <citation type="submission" date="2025-08" db="UniProtKB">
        <authorList>
            <consortium name="RefSeq"/>
        </authorList>
    </citation>
    <scope>IDENTIFICATION</scope>
    <source>
        <tissue evidence="4">Young leaves</tissue>
    </source>
</reference>
<keyword evidence="1" id="KW-0732">Signal</keyword>
<gene>
    <name evidence="4" type="primary">LOC103702669</name>
</gene>
<feature type="domain" description="Inhibitor I9" evidence="2">
    <location>
        <begin position="55"/>
        <end position="130"/>
    </location>
</feature>
<accession>A0A8B7BQR2</accession>
<dbReference type="KEGG" id="pda:103702669"/>
<dbReference type="AlphaFoldDB" id="A0A8B7BQR2"/>
<dbReference type="Proteomes" id="UP000228380">
    <property type="component" value="Chromosome 1"/>
</dbReference>
<name>A0A8B7BQR2_PHODC</name>
<dbReference type="InterPro" id="IPR010259">
    <property type="entry name" value="S8pro/Inhibitor_I9"/>
</dbReference>
<dbReference type="Pfam" id="PF05922">
    <property type="entry name" value="Inhibitor_I9"/>
    <property type="match status" value="1"/>
</dbReference>
<dbReference type="InterPro" id="IPR037045">
    <property type="entry name" value="S8pro/Inhibitor_I9_sf"/>
</dbReference>
<keyword evidence="3" id="KW-1185">Reference proteome</keyword>
<evidence type="ECO:0000313" key="3">
    <source>
        <dbReference type="Proteomes" id="UP000228380"/>
    </source>
</evidence>
<protein>
    <submittedName>
        <fullName evidence="4">Subtilisin-like protease SBT3.17</fullName>
    </submittedName>
</protein>
<organism evidence="3 4">
    <name type="scientific">Phoenix dactylifera</name>
    <name type="common">Date palm</name>
    <dbReference type="NCBI Taxonomy" id="42345"/>
    <lineage>
        <taxon>Eukaryota</taxon>
        <taxon>Viridiplantae</taxon>
        <taxon>Streptophyta</taxon>
        <taxon>Embryophyta</taxon>
        <taxon>Tracheophyta</taxon>
        <taxon>Spermatophyta</taxon>
        <taxon>Magnoliopsida</taxon>
        <taxon>Liliopsida</taxon>
        <taxon>Arecaceae</taxon>
        <taxon>Coryphoideae</taxon>
        <taxon>Phoeniceae</taxon>
        <taxon>Phoenix</taxon>
    </lineage>
</organism>
<sequence length="146" mass="15901">MRAMKNTPLIRVVFLVPIFVFFLLVSVLMAEEPTKIPEQAAGEVPEEEGGDAAVHIVYVDRPETEEAEAFHIRTLTPVVGSEEKAKDAVIYHYTHAASGFSAKLTPKQVEELSKQPGVLQVVPSQTYTLHGPGGIRGGTVRHMGIP</sequence>
<dbReference type="PANTHER" id="PTHR48222:SF4">
    <property type="entry name" value="PROTEINASE INHIBITOR, PROPEPTIDE"/>
    <property type="match status" value="1"/>
</dbReference>